<reference evidence="2 3" key="1">
    <citation type="submission" date="2016-09" db="EMBL/GenBank/DDBJ databases">
        <title>Phylogenomics of Achromobacter.</title>
        <authorList>
            <person name="Jeukens J."/>
            <person name="Freschi L."/>
            <person name="Vincent A.T."/>
            <person name="Emond-Rheault J.-G."/>
            <person name="Kukavica-Ibrulj I."/>
            <person name="Charette S.J."/>
            <person name="Levesque R.C."/>
        </authorList>
    </citation>
    <scope>NUCLEOTIDE SEQUENCE [LARGE SCALE GENOMIC DNA]</scope>
    <source>
        <strain evidence="2 3">AUS488</strain>
    </source>
</reference>
<feature type="region of interest" description="Disordered" evidence="1">
    <location>
        <begin position="1"/>
        <end position="27"/>
    </location>
</feature>
<dbReference type="OrthoDB" id="1491115at2"/>
<sequence length="470" mass="52104">MLETDSIQARRSAGQQAREHVKRSSHAAIGNVDRDPVRLLRGNSHGRVKALIPLRYGRMAASPFTFFRGAAILQAHDLAGTPHTGISIPLCGDAHLLNFGGFATPERQLLFDLNDFDETAPGPWEWDIKRLAASLAVAATHMGYGRGDSADVVMAAAAEYQSRMNEYAQNSTLDVWYDGLTFERMLQDAATPEGRRLIAKAMEKAAGRTNESMLRKMAYQDNGLWRIRDAPPAMFHPSGPVTLLGKDEHWPDTAAWKKKMAKCFGGYLDSLTPDRRELLKHFALQDVVFKVVGVGSVGTVCLVALMVDSWGNPLFLQAKEARESVIARYARDKAPAHGGFRVVAGQRLLQAASDIFLGWSTGPRGKHYYFRQLRDMKVSADVESFNQKILTGYARLCGRALARAHAKASGHAVELAAYMGRASAFPEALVTYAQDYARQNEKDYRHFRDACRAGRLPMRTDEDMAADFRV</sequence>
<dbReference type="PANTHER" id="PTHR39441:SF1">
    <property type="entry name" value="DUF2252 DOMAIN-CONTAINING PROTEIN"/>
    <property type="match status" value="1"/>
</dbReference>
<dbReference type="RefSeq" id="WP_076408967.1">
    <property type="nucleotide sequence ID" value="NZ_AP028040.1"/>
</dbReference>
<evidence type="ECO:0008006" key="4">
    <source>
        <dbReference type="Google" id="ProtNLM"/>
    </source>
</evidence>
<evidence type="ECO:0000313" key="3">
    <source>
        <dbReference type="Proteomes" id="UP000187251"/>
    </source>
</evidence>
<name>A0A1R1JYH2_ALCXX</name>
<comment type="caution">
    <text evidence="2">The sequence shown here is derived from an EMBL/GenBank/DDBJ whole genome shotgun (WGS) entry which is preliminary data.</text>
</comment>
<accession>A0A1R1JYH2</accession>
<gene>
    <name evidence="2" type="ORF">BIZ92_05885</name>
</gene>
<protein>
    <recommendedName>
        <fullName evidence="4">DUF2252 domain-containing protein</fullName>
    </recommendedName>
</protein>
<dbReference type="PANTHER" id="PTHR39441">
    <property type="entry name" value="DUF2252 DOMAIN-CONTAINING PROTEIN"/>
    <property type="match status" value="1"/>
</dbReference>
<dbReference type="AlphaFoldDB" id="A0A1R1JYH2"/>
<proteinExistence type="predicted"/>
<dbReference type="Proteomes" id="UP000187251">
    <property type="component" value="Unassembled WGS sequence"/>
</dbReference>
<dbReference type="Pfam" id="PF10009">
    <property type="entry name" value="DUF2252"/>
    <property type="match status" value="1"/>
</dbReference>
<evidence type="ECO:0000256" key="1">
    <source>
        <dbReference type="SAM" id="MobiDB-lite"/>
    </source>
</evidence>
<evidence type="ECO:0000313" key="2">
    <source>
        <dbReference type="EMBL" id="OMG92237.1"/>
    </source>
</evidence>
<feature type="compositionally biased region" description="Polar residues" evidence="1">
    <location>
        <begin position="1"/>
        <end position="15"/>
    </location>
</feature>
<dbReference type="EMBL" id="MJMN01000002">
    <property type="protein sequence ID" value="OMG92237.1"/>
    <property type="molecule type" value="Genomic_DNA"/>
</dbReference>
<dbReference type="InterPro" id="IPR018721">
    <property type="entry name" value="DUF2252"/>
</dbReference>
<organism evidence="2 3">
    <name type="scientific">Alcaligenes xylosoxydans xylosoxydans</name>
    <name type="common">Achromobacter xylosoxidans</name>
    <dbReference type="NCBI Taxonomy" id="85698"/>
    <lineage>
        <taxon>Bacteria</taxon>
        <taxon>Pseudomonadati</taxon>
        <taxon>Pseudomonadota</taxon>
        <taxon>Betaproteobacteria</taxon>
        <taxon>Burkholderiales</taxon>
        <taxon>Alcaligenaceae</taxon>
        <taxon>Achromobacter</taxon>
    </lineage>
</organism>